<dbReference type="PANTHER" id="PTHR14217">
    <property type="entry name" value="INOSITOL-TETRAKISPHOSPHATE 1-KINASE"/>
    <property type="match status" value="1"/>
</dbReference>
<feature type="binding site" evidence="10">
    <location>
        <position position="143"/>
    </location>
    <ligand>
        <name>ATP</name>
        <dbReference type="ChEBI" id="CHEBI:30616"/>
    </ligand>
</feature>
<feature type="binding site" evidence="10">
    <location>
        <position position="61"/>
    </location>
    <ligand>
        <name>1D-myo-inositol 1,3,4-trisphosphate</name>
        <dbReference type="ChEBI" id="CHEBI:58414"/>
    </ligand>
</feature>
<keyword evidence="3 9" id="KW-0808">Transferase</keyword>
<keyword evidence="6 9" id="KW-0418">Kinase</keyword>
<dbReference type="PANTHER" id="PTHR14217:SF24">
    <property type="entry name" value="INOSITOL-TETRAKISPHOSPHATE 1-KINASE 1"/>
    <property type="match status" value="1"/>
</dbReference>
<sequence length="335" mass="37923">MSNLSPSPRYRIGYALSPKKEQSFITSSLITHANQQCVDLIRIDPAKPLTQQGPFDCIVHKLYKPDWTHQLHQLSLNHPNVVVVDPPEAIERLHNRVSMLEVVTQLRNETFWVPNQRVVYDPEILRGADAIRELGLRLPVIAKQVSADGGARSHEMCLVLNLNGLSKLETPIVVQEFVNHGGVVFKVYVVGDHVKCVKRRSLPDVPEEKLNDNTTEGLLSFSQISNSARNEEEEDDWCSGSGTEKAETPPFELVVELARGLREAMGLRLFNFDLIRDSRDKNGRYLVIDINYFPGYAKMPSYESVLVDFFKHVVDERRNKTSGLEEEHQEVRGGG</sequence>
<evidence type="ECO:0000259" key="13">
    <source>
        <dbReference type="PROSITE" id="PS50975"/>
    </source>
</evidence>
<dbReference type="InterPro" id="IPR040464">
    <property type="entry name" value="InsP(3)kin_ATP-grasp"/>
</dbReference>
<feature type="region of interest" description="Disordered" evidence="12">
    <location>
        <begin position="222"/>
        <end position="246"/>
    </location>
</feature>
<dbReference type="PROSITE" id="PS50975">
    <property type="entry name" value="ATP_GRASP"/>
    <property type="match status" value="1"/>
</dbReference>
<feature type="binding site" evidence="10">
    <location>
        <position position="96"/>
    </location>
    <ligand>
        <name>ATP</name>
        <dbReference type="ChEBI" id="CHEBI:30616"/>
    </ligand>
</feature>
<keyword evidence="15" id="KW-1185">Reference proteome</keyword>
<feature type="binding site" evidence="10">
    <location>
        <position position="201"/>
    </location>
    <ligand>
        <name>ATP</name>
        <dbReference type="ChEBI" id="CHEBI:30616"/>
    </ligand>
</feature>
<evidence type="ECO:0000256" key="6">
    <source>
        <dbReference type="ARBA" id="ARBA00022777"/>
    </source>
</evidence>
<dbReference type="OrthoDB" id="25308at2759"/>
<feature type="binding site" evidence="11">
    <location>
        <position position="273"/>
    </location>
    <ligand>
        <name>Mg(2+)</name>
        <dbReference type="ChEBI" id="CHEBI:18420"/>
        <label>1</label>
    </ligand>
</feature>
<feature type="binding site" evidence="10">
    <location>
        <position position="295"/>
    </location>
    <ligand>
        <name>1D-myo-inositol 1,3,4-trisphosphate</name>
        <dbReference type="ChEBI" id="CHEBI:58414"/>
    </ligand>
</feature>
<comment type="catalytic activity">
    <reaction evidence="9">
        <text>1D-myo-inositol 3,4,5,6-tetrakisphosphate + ATP = 1D-myo-inositol 1,3,4,5,6-pentakisphosphate + ADP + H(+)</text>
        <dbReference type="Rhea" id="RHEA:12452"/>
        <dbReference type="ChEBI" id="CHEBI:15378"/>
        <dbReference type="ChEBI" id="CHEBI:30616"/>
        <dbReference type="ChEBI" id="CHEBI:57539"/>
        <dbReference type="ChEBI" id="CHEBI:57733"/>
        <dbReference type="ChEBI" id="CHEBI:456216"/>
        <dbReference type="EC" id="2.7.1.134"/>
    </reaction>
</comment>
<feature type="binding site" evidence="10">
    <location>
        <position position="20"/>
    </location>
    <ligand>
        <name>1D-myo-inositol 1,3,4-trisphosphate</name>
        <dbReference type="ChEBI" id="CHEBI:58414"/>
    </ligand>
</feature>
<comment type="similarity">
    <text evidence="1 9">Belongs to the ITPK1 family.</text>
</comment>
<accession>A0A5N6RHF7</accession>
<dbReference type="Proteomes" id="UP000327013">
    <property type="component" value="Chromosome 6"/>
</dbReference>
<dbReference type="GO" id="GO:0052725">
    <property type="term" value="F:inositol-1,3,4-trisphosphate 6-kinase activity"/>
    <property type="evidence" value="ECO:0007669"/>
    <property type="project" value="InterPro"/>
</dbReference>
<name>A0A5N6RHF7_9ROSI</name>
<dbReference type="Gene3D" id="3.30.470.20">
    <property type="entry name" value="ATP-grasp fold, B domain"/>
    <property type="match status" value="1"/>
</dbReference>
<dbReference type="SUPFAM" id="SSF56059">
    <property type="entry name" value="Glutathione synthetase ATP-binding domain-like"/>
    <property type="match status" value="1"/>
</dbReference>
<feature type="binding site" evidence="10">
    <location>
        <position position="186"/>
    </location>
    <ligand>
        <name>1D-myo-inositol 1,3,4-trisphosphate</name>
        <dbReference type="ChEBI" id="CHEBI:58414"/>
    </ligand>
</feature>
<dbReference type="GO" id="GO:0052726">
    <property type="term" value="F:inositol-1,3,4-trisphosphate 5-kinase activity"/>
    <property type="evidence" value="ECO:0007669"/>
    <property type="project" value="InterPro"/>
</dbReference>
<evidence type="ECO:0000256" key="12">
    <source>
        <dbReference type="SAM" id="MobiDB-lite"/>
    </source>
</evidence>
<dbReference type="InterPro" id="IPR041429">
    <property type="entry name" value="ITPK1_N"/>
</dbReference>
<dbReference type="InterPro" id="IPR011761">
    <property type="entry name" value="ATP-grasp"/>
</dbReference>
<dbReference type="Pfam" id="PF17927">
    <property type="entry name" value="Ins134_P3_kin_N"/>
    <property type="match status" value="1"/>
</dbReference>
<evidence type="ECO:0000256" key="5">
    <source>
        <dbReference type="ARBA" id="ARBA00022741"/>
    </source>
</evidence>
<feature type="binding site" evidence="11">
    <location>
        <position position="289"/>
    </location>
    <ligand>
        <name>Mg(2+)</name>
        <dbReference type="ChEBI" id="CHEBI:18420"/>
        <label>2</label>
    </ligand>
</feature>
<feature type="binding site" evidence="11">
    <location>
        <position position="291"/>
    </location>
    <ligand>
        <name>Mg(2+)</name>
        <dbReference type="ChEBI" id="CHEBI:18420"/>
        <label>2</label>
    </ligand>
</feature>
<feature type="binding site" evidence="10">
    <location>
        <position position="291"/>
    </location>
    <ligand>
        <name>1D-myo-inositol 1,3,4-trisphosphate</name>
        <dbReference type="ChEBI" id="CHEBI:58414"/>
    </ligand>
</feature>
<evidence type="ECO:0000313" key="14">
    <source>
        <dbReference type="EMBL" id="KAE8077498.1"/>
    </source>
</evidence>
<organism evidence="14 15">
    <name type="scientific">Carpinus fangiana</name>
    <dbReference type="NCBI Taxonomy" id="176857"/>
    <lineage>
        <taxon>Eukaryota</taxon>
        <taxon>Viridiplantae</taxon>
        <taxon>Streptophyta</taxon>
        <taxon>Embryophyta</taxon>
        <taxon>Tracheophyta</taxon>
        <taxon>Spermatophyta</taxon>
        <taxon>Magnoliopsida</taxon>
        <taxon>eudicotyledons</taxon>
        <taxon>Gunneridae</taxon>
        <taxon>Pentapetalae</taxon>
        <taxon>rosids</taxon>
        <taxon>fabids</taxon>
        <taxon>Fagales</taxon>
        <taxon>Betulaceae</taxon>
        <taxon>Carpinus</taxon>
    </lineage>
</organism>
<dbReference type="Pfam" id="PF05770">
    <property type="entry name" value="Ins134_P3_kin"/>
    <property type="match status" value="1"/>
</dbReference>
<comment type="subunit">
    <text evidence="2 9">Monomer.</text>
</comment>
<dbReference type="EC" id="2.7.1.134" evidence="9"/>
<keyword evidence="5 9" id="KW-0547">Nucleotide-binding</keyword>
<comment type="cofactor">
    <cofactor evidence="9 11">
        <name>Mg(2+)</name>
        <dbReference type="ChEBI" id="CHEBI:18420"/>
    </cofactor>
    <text evidence="9 11">Binds 2 magnesium ions per subunit.</text>
</comment>
<evidence type="ECO:0000256" key="11">
    <source>
        <dbReference type="PIRSR" id="PIRSR038186-2"/>
    </source>
</evidence>
<keyword evidence="4 9" id="KW-0479">Metal-binding</keyword>
<dbReference type="GO" id="GO:0047325">
    <property type="term" value="F:inositol-3,4,5,6-tetrakisphosphate 1-kinase activity"/>
    <property type="evidence" value="ECO:0007669"/>
    <property type="project" value="UniProtKB-EC"/>
</dbReference>
<feature type="binding site" evidence="11">
    <location>
        <position position="289"/>
    </location>
    <ligand>
        <name>Mg(2+)</name>
        <dbReference type="ChEBI" id="CHEBI:18420"/>
        <label>1</label>
    </ligand>
</feature>
<proteinExistence type="inferred from homology"/>
<gene>
    <name evidence="14" type="ORF">FH972_016058</name>
</gene>
<feature type="domain" description="ATP-grasp" evidence="13">
    <location>
        <begin position="103"/>
        <end position="318"/>
    </location>
</feature>
<evidence type="ECO:0000256" key="10">
    <source>
        <dbReference type="PIRSR" id="PIRSR038186-1"/>
    </source>
</evidence>
<comment type="function">
    <text evidence="9">Kinase that can phosphorylate various inositol polyphosphate such as Ins(3,4,5,6)P4 or Ins(1,3,4)P3.</text>
</comment>
<evidence type="ECO:0000256" key="1">
    <source>
        <dbReference type="ARBA" id="ARBA00009601"/>
    </source>
</evidence>
<evidence type="ECO:0000256" key="2">
    <source>
        <dbReference type="ARBA" id="ARBA00011245"/>
    </source>
</evidence>
<dbReference type="GO" id="GO:0005524">
    <property type="term" value="F:ATP binding"/>
    <property type="evidence" value="ECO:0007669"/>
    <property type="project" value="UniProtKB-UniRule"/>
</dbReference>
<dbReference type="GO" id="GO:0005737">
    <property type="term" value="C:cytoplasm"/>
    <property type="evidence" value="ECO:0007669"/>
    <property type="project" value="TreeGrafter"/>
</dbReference>
<dbReference type="EMBL" id="CM017326">
    <property type="protein sequence ID" value="KAE8077498.1"/>
    <property type="molecule type" value="Genomic_DNA"/>
</dbReference>
<evidence type="ECO:0000256" key="4">
    <source>
        <dbReference type="ARBA" id="ARBA00022723"/>
    </source>
</evidence>
<dbReference type="GO" id="GO:0000287">
    <property type="term" value="F:magnesium ion binding"/>
    <property type="evidence" value="ECO:0007669"/>
    <property type="project" value="InterPro"/>
</dbReference>
<feature type="binding site" evidence="10">
    <location>
        <begin position="175"/>
        <end position="186"/>
    </location>
    <ligand>
        <name>ATP</name>
        <dbReference type="ChEBI" id="CHEBI:30616"/>
    </ligand>
</feature>
<keyword evidence="7 9" id="KW-0067">ATP-binding</keyword>
<evidence type="ECO:0000256" key="8">
    <source>
        <dbReference type="ARBA" id="ARBA00022842"/>
    </source>
</evidence>
<protein>
    <recommendedName>
        <fullName evidence="9">Inositol-tetrakisphosphate 1-kinase</fullName>
        <ecNumber evidence="9">2.7.1.134</ecNumber>
    </recommendedName>
</protein>
<reference evidence="14 15" key="1">
    <citation type="submission" date="2019-06" db="EMBL/GenBank/DDBJ databases">
        <title>A chromosomal-level reference genome of Carpinus fangiana (Coryloideae, Betulaceae).</title>
        <authorList>
            <person name="Yang X."/>
            <person name="Wang Z."/>
            <person name="Zhang L."/>
            <person name="Hao G."/>
            <person name="Liu J."/>
            <person name="Yang Y."/>
        </authorList>
    </citation>
    <scope>NUCLEOTIDE SEQUENCE [LARGE SCALE GENOMIC DNA]</scope>
    <source>
        <strain evidence="14">Cfa_2016G</strain>
        <tissue evidence="14">Leaf</tissue>
    </source>
</reference>
<dbReference type="PIRSF" id="PIRSF038186">
    <property type="entry name" value="ITPK"/>
    <property type="match status" value="1"/>
</dbReference>
<evidence type="ECO:0000256" key="7">
    <source>
        <dbReference type="ARBA" id="ARBA00022840"/>
    </source>
</evidence>
<evidence type="ECO:0000256" key="3">
    <source>
        <dbReference type="ARBA" id="ARBA00022679"/>
    </source>
</evidence>
<feature type="binding site" evidence="10">
    <location>
        <position position="154"/>
    </location>
    <ligand>
        <name>1D-myo-inositol 1,3,4-trisphosphate</name>
        <dbReference type="ChEBI" id="CHEBI:58414"/>
    </ligand>
</feature>
<keyword evidence="8 9" id="KW-0460">Magnesium</keyword>
<evidence type="ECO:0000256" key="9">
    <source>
        <dbReference type="PIRNR" id="PIRNR038186"/>
    </source>
</evidence>
<evidence type="ECO:0000313" key="15">
    <source>
        <dbReference type="Proteomes" id="UP000327013"/>
    </source>
</evidence>
<dbReference type="AlphaFoldDB" id="A0A5N6RHF7"/>
<dbReference type="GO" id="GO:0032957">
    <property type="term" value="P:inositol trisphosphate metabolic process"/>
    <property type="evidence" value="ECO:0007669"/>
    <property type="project" value="InterPro"/>
</dbReference>
<dbReference type="InterPro" id="IPR008656">
    <property type="entry name" value="Inositol_tetrakis-P_1-kinase"/>
</dbReference>